<gene>
    <name evidence="7" type="ORF">JK635_07165</name>
</gene>
<dbReference type="RefSeq" id="WP_202653268.1">
    <property type="nucleotide sequence ID" value="NZ_JAESWB010000131.1"/>
</dbReference>
<proteinExistence type="inferred from homology"/>
<keyword evidence="6" id="KW-0472">Membrane</keyword>
<comment type="function">
    <text evidence="1">Multidrug efflux pump.</text>
</comment>
<keyword evidence="6" id="KW-1133">Transmembrane helix</keyword>
<feature type="transmembrane region" description="Helical" evidence="6">
    <location>
        <begin position="389"/>
        <end position="412"/>
    </location>
</feature>
<feature type="transmembrane region" description="Helical" evidence="6">
    <location>
        <begin position="319"/>
        <end position="342"/>
    </location>
</feature>
<protein>
    <recommendedName>
        <fullName evidence="3">Probable multidrug resistance protein NorM</fullName>
    </recommendedName>
    <alternativeName>
        <fullName evidence="5">Multidrug-efflux transporter</fullName>
    </alternativeName>
</protein>
<dbReference type="PANTHER" id="PTHR43298:SF2">
    <property type="entry name" value="FMN_FAD EXPORTER YEEO-RELATED"/>
    <property type="match status" value="1"/>
</dbReference>
<evidence type="ECO:0000256" key="4">
    <source>
        <dbReference type="ARBA" id="ARBA00022448"/>
    </source>
</evidence>
<sequence length="453" mass="51269">MRIEQQSFTTISIINSTIPIFLYNLVNFSFTIVDSLMVAPLGEENLGAVGQAGIFFNVVMMFFLGIFSIYTPLISRLNIRKDKQVFFSRLIQMIFLGFIFSLIVITICSFTGAFFTLFGQPSKTSNLVVNYIEVLKWSSIFALIYSLFAQTVYILEKAKIILYTVIFGNLLNVLLNWIFIYGKFGFPQLNVAGSALSTLIVRILMLLVVVIFVSKELSISFFKSKKITIEKEYLKNVILKGIPKGVTTVNDWFASFVLILFVGWGGVTHIASNQVADLISSLMYMLPQAFCVVITIHLSKQIGQNQIELVSLKSNIIELFRKIIPINLFFILVIFILLPYIIRLFSLQPSTDAFQLAYNIMLVHISFFVFYALQYFLLSVLDSLLDTKVPSIIAVLTSYLFVLPSAFILSSYSSNPVVIWIVDGIGNVLMTIFLGWRVISHFKKHSRSINVSI</sequence>
<evidence type="ECO:0000256" key="5">
    <source>
        <dbReference type="ARBA" id="ARBA00031636"/>
    </source>
</evidence>
<name>A0ABS1TN22_9BACI</name>
<dbReference type="EMBL" id="JAESWB010000131">
    <property type="protein sequence ID" value="MBL4951988.1"/>
    <property type="molecule type" value="Genomic_DNA"/>
</dbReference>
<feature type="transmembrane region" description="Helical" evidence="6">
    <location>
        <begin position="21"/>
        <end position="42"/>
    </location>
</feature>
<evidence type="ECO:0000256" key="1">
    <source>
        <dbReference type="ARBA" id="ARBA00003408"/>
    </source>
</evidence>
<comment type="caution">
    <text evidence="7">The sequence shown here is derived from an EMBL/GenBank/DDBJ whole genome shotgun (WGS) entry which is preliminary data.</text>
</comment>
<feature type="transmembrane region" description="Helical" evidence="6">
    <location>
        <begin position="94"/>
        <end position="117"/>
    </location>
</feature>
<dbReference type="Pfam" id="PF01554">
    <property type="entry name" value="MatE"/>
    <property type="match status" value="2"/>
</dbReference>
<organism evidence="7 8">
    <name type="scientific">Neobacillus paridis</name>
    <dbReference type="NCBI Taxonomy" id="2803862"/>
    <lineage>
        <taxon>Bacteria</taxon>
        <taxon>Bacillati</taxon>
        <taxon>Bacillota</taxon>
        <taxon>Bacilli</taxon>
        <taxon>Bacillales</taxon>
        <taxon>Bacillaceae</taxon>
        <taxon>Neobacillus</taxon>
    </lineage>
</organism>
<feature type="transmembrane region" description="Helical" evidence="6">
    <location>
        <begin position="418"/>
        <end position="439"/>
    </location>
</feature>
<dbReference type="InterPro" id="IPR050222">
    <property type="entry name" value="MATE_MdtK"/>
</dbReference>
<reference evidence="7 8" key="1">
    <citation type="submission" date="2021-01" db="EMBL/GenBank/DDBJ databases">
        <title>Genome public.</title>
        <authorList>
            <person name="Liu C."/>
            <person name="Sun Q."/>
        </authorList>
    </citation>
    <scope>NUCLEOTIDE SEQUENCE [LARGE SCALE GENOMIC DNA]</scope>
    <source>
        <strain evidence="7 8">YIM B02564</strain>
    </source>
</reference>
<evidence type="ECO:0000313" key="8">
    <source>
        <dbReference type="Proteomes" id="UP000623967"/>
    </source>
</evidence>
<comment type="similarity">
    <text evidence="2">Belongs to the multi antimicrobial extrusion (MATE) (TC 2.A.66.1) family.</text>
</comment>
<feature type="transmembrane region" description="Helical" evidence="6">
    <location>
        <begin position="137"/>
        <end position="155"/>
    </location>
</feature>
<feature type="transmembrane region" description="Helical" evidence="6">
    <location>
        <begin position="278"/>
        <end position="298"/>
    </location>
</feature>
<feature type="transmembrane region" description="Helical" evidence="6">
    <location>
        <begin position="160"/>
        <end position="180"/>
    </location>
</feature>
<evidence type="ECO:0000256" key="6">
    <source>
        <dbReference type="SAM" id="Phobius"/>
    </source>
</evidence>
<dbReference type="Proteomes" id="UP000623967">
    <property type="component" value="Unassembled WGS sequence"/>
</dbReference>
<feature type="transmembrane region" description="Helical" evidence="6">
    <location>
        <begin position="252"/>
        <end position="272"/>
    </location>
</feature>
<dbReference type="PANTHER" id="PTHR43298">
    <property type="entry name" value="MULTIDRUG RESISTANCE PROTEIN NORM-RELATED"/>
    <property type="match status" value="1"/>
</dbReference>
<feature type="transmembrane region" description="Helical" evidence="6">
    <location>
        <begin position="354"/>
        <end position="377"/>
    </location>
</feature>
<dbReference type="NCBIfam" id="TIGR00797">
    <property type="entry name" value="matE"/>
    <property type="match status" value="1"/>
</dbReference>
<keyword evidence="6" id="KW-0812">Transmembrane</keyword>
<evidence type="ECO:0000313" key="7">
    <source>
        <dbReference type="EMBL" id="MBL4951988.1"/>
    </source>
</evidence>
<evidence type="ECO:0000256" key="2">
    <source>
        <dbReference type="ARBA" id="ARBA00010199"/>
    </source>
</evidence>
<feature type="transmembrane region" description="Helical" evidence="6">
    <location>
        <begin position="192"/>
        <end position="213"/>
    </location>
</feature>
<feature type="transmembrane region" description="Helical" evidence="6">
    <location>
        <begin position="54"/>
        <end position="73"/>
    </location>
</feature>
<keyword evidence="4" id="KW-0813">Transport</keyword>
<keyword evidence="8" id="KW-1185">Reference proteome</keyword>
<evidence type="ECO:0000256" key="3">
    <source>
        <dbReference type="ARBA" id="ARBA00020268"/>
    </source>
</evidence>
<dbReference type="InterPro" id="IPR002528">
    <property type="entry name" value="MATE_fam"/>
</dbReference>
<accession>A0ABS1TN22</accession>